<feature type="transmembrane region" description="Helical" evidence="1">
    <location>
        <begin position="30"/>
        <end position="51"/>
    </location>
</feature>
<protein>
    <submittedName>
        <fullName evidence="2">Uncharacterized protein</fullName>
    </submittedName>
</protein>
<sequence length="124" mass="13876">MVVSIKRILILLISLLAAAGATLLLDVNVYVKAMLCLLFSILNLISFKDLLQTTHLIHNLMKDSHKTVPNWLELLAGLFVVIWSLQIAPGLTLIENIVWIPTNAICGMSTLYAVYKLIKLVRKH</sequence>
<evidence type="ECO:0000313" key="2">
    <source>
        <dbReference type="EMBL" id="GAX01666.1"/>
    </source>
</evidence>
<gene>
    <name evidence="2" type="ORF">IWT126_01709</name>
</gene>
<dbReference type="RefSeq" id="WP_054656388.1">
    <property type="nucleotide sequence ID" value="NZ_BBFL01000021.1"/>
</dbReference>
<comment type="caution">
    <text evidence="2">The sequence shown here is derived from an EMBL/GenBank/DDBJ whole genome shotgun (WGS) entry which is preliminary data.</text>
</comment>
<keyword evidence="1" id="KW-0472">Membrane</keyword>
<reference evidence="2 3" key="1">
    <citation type="submission" date="2015-11" db="EMBL/GenBank/DDBJ databases">
        <title>Draft genome sequences of new species of the genus Lactobacillus isolated from orchardgrass silage.</title>
        <authorList>
            <person name="Tohno M."/>
            <person name="Tanizawa Y."/>
            <person name="Arita M."/>
        </authorList>
    </citation>
    <scope>NUCLEOTIDE SEQUENCE [LARGE SCALE GENOMIC DNA]</scope>
    <source>
        <strain evidence="2 3">IWT126</strain>
    </source>
</reference>
<proteinExistence type="predicted"/>
<organism evidence="2 3">
    <name type="scientific">Secundilactobacillus silagei JCM 19001</name>
    <dbReference type="NCBI Taxonomy" id="1302250"/>
    <lineage>
        <taxon>Bacteria</taxon>
        <taxon>Bacillati</taxon>
        <taxon>Bacillota</taxon>
        <taxon>Bacilli</taxon>
        <taxon>Lactobacillales</taxon>
        <taxon>Lactobacillaceae</taxon>
        <taxon>Secundilactobacillus</taxon>
    </lineage>
</organism>
<keyword evidence="3" id="KW-1185">Reference proteome</keyword>
<evidence type="ECO:0000313" key="3">
    <source>
        <dbReference type="Proteomes" id="UP000198402"/>
    </source>
</evidence>
<dbReference type="Proteomes" id="UP000198402">
    <property type="component" value="Unassembled WGS sequence"/>
</dbReference>
<evidence type="ECO:0000256" key="1">
    <source>
        <dbReference type="SAM" id="Phobius"/>
    </source>
</evidence>
<dbReference type="EMBL" id="BCMG01000008">
    <property type="protein sequence ID" value="GAX01666.1"/>
    <property type="molecule type" value="Genomic_DNA"/>
</dbReference>
<dbReference type="AlphaFoldDB" id="A0A1Z5IIZ5"/>
<feature type="transmembrane region" description="Helical" evidence="1">
    <location>
        <begin position="71"/>
        <end position="91"/>
    </location>
</feature>
<feature type="transmembrane region" description="Helical" evidence="1">
    <location>
        <begin position="97"/>
        <end position="115"/>
    </location>
</feature>
<keyword evidence="1" id="KW-0812">Transmembrane</keyword>
<accession>A0A1Z5IIZ5</accession>
<name>A0A1Z5IIZ5_9LACO</name>
<dbReference type="OrthoDB" id="9937689at2"/>
<keyword evidence="1" id="KW-1133">Transmembrane helix</keyword>